<gene>
    <name evidence="1" type="ORF">LOC62_05G007580</name>
</gene>
<accession>A0AAF1BKJ9</accession>
<proteinExistence type="predicted"/>
<evidence type="ECO:0000313" key="2">
    <source>
        <dbReference type="Proteomes" id="UP000827549"/>
    </source>
</evidence>
<dbReference type="AlphaFoldDB" id="A0AAF1BKJ9"/>
<organism evidence="1 2">
    <name type="scientific">Vanrija pseudolonga</name>
    <dbReference type="NCBI Taxonomy" id="143232"/>
    <lineage>
        <taxon>Eukaryota</taxon>
        <taxon>Fungi</taxon>
        <taxon>Dikarya</taxon>
        <taxon>Basidiomycota</taxon>
        <taxon>Agaricomycotina</taxon>
        <taxon>Tremellomycetes</taxon>
        <taxon>Trichosporonales</taxon>
        <taxon>Trichosporonaceae</taxon>
        <taxon>Vanrija</taxon>
    </lineage>
</organism>
<dbReference type="EMBL" id="CP086718">
    <property type="protein sequence ID" value="WOO84057.1"/>
    <property type="molecule type" value="Genomic_DNA"/>
</dbReference>
<reference evidence="1" key="1">
    <citation type="submission" date="2023-10" db="EMBL/GenBank/DDBJ databases">
        <authorList>
            <person name="Noh H."/>
        </authorList>
    </citation>
    <scope>NUCLEOTIDE SEQUENCE</scope>
    <source>
        <strain evidence="1">DUCC4014</strain>
    </source>
</reference>
<protein>
    <submittedName>
        <fullName evidence="1">Uncharacterized protein</fullName>
    </submittedName>
</protein>
<sequence>MPAAADDKAQAVTTTQRAALTRLIASLDALGWGYDLLLDAEGALAIRPHDDTDLADDEYDHVAYVSVLGDFTDAIVHELDHIDAYVVDEEGEQRRVAGHTAEDVLAAGLSGRRGTDPSTHPAPAGPVDNHILADVQRLLTALDATGKPYALAVSGGGLILDAGERSVPGRSVDPTAFTLLSIARASIDHLQARRGLDGGVFMRLGRHGGRYDAAEVASLLERPAPVPMQLEDKGIDWDHLLDGEEGDDDAAERTWG</sequence>
<name>A0AAF1BKJ9_9TREE</name>
<keyword evidence="2" id="KW-1185">Reference proteome</keyword>
<dbReference type="Proteomes" id="UP000827549">
    <property type="component" value="Chromosome 5"/>
</dbReference>
<dbReference type="RefSeq" id="XP_062630083.1">
    <property type="nucleotide sequence ID" value="XM_062774099.1"/>
</dbReference>
<evidence type="ECO:0000313" key="1">
    <source>
        <dbReference type="EMBL" id="WOO84057.1"/>
    </source>
</evidence>
<dbReference type="GeneID" id="87810752"/>